<dbReference type="PROSITE" id="PS00018">
    <property type="entry name" value="EF_HAND_1"/>
    <property type="match status" value="1"/>
</dbReference>
<name>A0A9P0HFV5_NEZVI</name>
<protein>
    <recommendedName>
        <fullName evidence="2">EF-hand domain-containing protein</fullName>
    </recommendedName>
</protein>
<dbReference type="InterPro" id="IPR011992">
    <property type="entry name" value="EF-hand-dom_pair"/>
</dbReference>
<keyword evidence="4" id="KW-1185">Reference proteome</keyword>
<evidence type="ECO:0000313" key="3">
    <source>
        <dbReference type="EMBL" id="CAH1401309.1"/>
    </source>
</evidence>
<dbReference type="PROSITE" id="PS50222">
    <property type="entry name" value="EF_HAND_2"/>
    <property type="match status" value="1"/>
</dbReference>
<gene>
    <name evidence="3" type="ORF">NEZAVI_LOCUS10358</name>
</gene>
<feature type="domain" description="EF-hand" evidence="2">
    <location>
        <begin position="60"/>
        <end position="89"/>
    </location>
</feature>
<dbReference type="SUPFAM" id="SSF47473">
    <property type="entry name" value="EF-hand"/>
    <property type="match status" value="1"/>
</dbReference>
<reference evidence="3" key="1">
    <citation type="submission" date="2022-01" db="EMBL/GenBank/DDBJ databases">
        <authorList>
            <person name="King R."/>
        </authorList>
    </citation>
    <scope>NUCLEOTIDE SEQUENCE</scope>
</reference>
<proteinExistence type="predicted"/>
<dbReference type="AlphaFoldDB" id="A0A9P0HFV5"/>
<evidence type="ECO:0000256" key="1">
    <source>
        <dbReference type="ARBA" id="ARBA00022837"/>
    </source>
</evidence>
<sequence>MWLKHSLSTTTGFRSSDAVEREVQGSPGVMLFPPQLEEQVWLGVLSPDCQESPEIHQDEELEKLVDVVLKDVDRDMDGYITYSEFLSLK</sequence>
<organism evidence="3 4">
    <name type="scientific">Nezara viridula</name>
    <name type="common">Southern green stink bug</name>
    <name type="synonym">Cimex viridulus</name>
    <dbReference type="NCBI Taxonomy" id="85310"/>
    <lineage>
        <taxon>Eukaryota</taxon>
        <taxon>Metazoa</taxon>
        <taxon>Ecdysozoa</taxon>
        <taxon>Arthropoda</taxon>
        <taxon>Hexapoda</taxon>
        <taxon>Insecta</taxon>
        <taxon>Pterygota</taxon>
        <taxon>Neoptera</taxon>
        <taxon>Paraneoptera</taxon>
        <taxon>Hemiptera</taxon>
        <taxon>Heteroptera</taxon>
        <taxon>Panheteroptera</taxon>
        <taxon>Pentatomomorpha</taxon>
        <taxon>Pentatomoidea</taxon>
        <taxon>Pentatomidae</taxon>
        <taxon>Pentatominae</taxon>
        <taxon>Nezara</taxon>
    </lineage>
</organism>
<evidence type="ECO:0000313" key="4">
    <source>
        <dbReference type="Proteomes" id="UP001152798"/>
    </source>
</evidence>
<dbReference type="Gene3D" id="1.10.238.10">
    <property type="entry name" value="EF-hand"/>
    <property type="match status" value="1"/>
</dbReference>
<dbReference type="InterPro" id="IPR018247">
    <property type="entry name" value="EF_Hand_1_Ca_BS"/>
</dbReference>
<dbReference type="InterPro" id="IPR002048">
    <property type="entry name" value="EF_hand_dom"/>
</dbReference>
<dbReference type="EMBL" id="OV725081">
    <property type="protein sequence ID" value="CAH1401309.1"/>
    <property type="molecule type" value="Genomic_DNA"/>
</dbReference>
<dbReference type="Proteomes" id="UP001152798">
    <property type="component" value="Chromosome 5"/>
</dbReference>
<dbReference type="GO" id="GO:0005509">
    <property type="term" value="F:calcium ion binding"/>
    <property type="evidence" value="ECO:0007669"/>
    <property type="project" value="InterPro"/>
</dbReference>
<accession>A0A9P0HFV5</accession>
<evidence type="ECO:0000259" key="2">
    <source>
        <dbReference type="PROSITE" id="PS50222"/>
    </source>
</evidence>
<keyword evidence="1" id="KW-0106">Calcium</keyword>